<feature type="region of interest" description="Disordered" evidence="1">
    <location>
        <begin position="511"/>
        <end position="532"/>
    </location>
</feature>
<keyword evidence="3" id="KW-0732">Signal</keyword>
<evidence type="ECO:0000256" key="1">
    <source>
        <dbReference type="SAM" id="MobiDB-lite"/>
    </source>
</evidence>
<keyword evidence="2" id="KW-1133">Transmembrane helix</keyword>
<proteinExistence type="predicted"/>
<comment type="caution">
    <text evidence="4">The sequence shown here is derived from an EMBL/GenBank/DDBJ whole genome shotgun (WGS) entry which is preliminary data.</text>
</comment>
<accession>A0ABP1NWP5</accession>
<dbReference type="Proteomes" id="UP001642520">
    <property type="component" value="Unassembled WGS sequence"/>
</dbReference>
<keyword evidence="2" id="KW-0812">Transmembrane</keyword>
<protein>
    <submittedName>
        <fullName evidence="4">Uncharacterized protein</fullName>
    </submittedName>
</protein>
<organism evidence="4 5">
    <name type="scientific">Xylocopa violacea</name>
    <name type="common">Violet carpenter bee</name>
    <name type="synonym">Apis violacea</name>
    <dbReference type="NCBI Taxonomy" id="135666"/>
    <lineage>
        <taxon>Eukaryota</taxon>
        <taxon>Metazoa</taxon>
        <taxon>Ecdysozoa</taxon>
        <taxon>Arthropoda</taxon>
        <taxon>Hexapoda</taxon>
        <taxon>Insecta</taxon>
        <taxon>Pterygota</taxon>
        <taxon>Neoptera</taxon>
        <taxon>Endopterygota</taxon>
        <taxon>Hymenoptera</taxon>
        <taxon>Apocrita</taxon>
        <taxon>Aculeata</taxon>
        <taxon>Apoidea</taxon>
        <taxon>Anthophila</taxon>
        <taxon>Apidae</taxon>
        <taxon>Xylocopa</taxon>
        <taxon>Xylocopa</taxon>
    </lineage>
</organism>
<evidence type="ECO:0000256" key="3">
    <source>
        <dbReference type="SAM" id="SignalP"/>
    </source>
</evidence>
<reference evidence="4 5" key="1">
    <citation type="submission" date="2024-08" db="EMBL/GenBank/DDBJ databases">
        <authorList>
            <person name="Will J Nash"/>
            <person name="Angela Man"/>
            <person name="Seanna McTaggart"/>
            <person name="Kendall Baker"/>
            <person name="Tom Barker"/>
            <person name="Leah Catchpole"/>
            <person name="Alex Durrant"/>
            <person name="Karim Gharbi"/>
            <person name="Naomi Irish"/>
            <person name="Gemy Kaithakottil"/>
            <person name="Debby Ku"/>
            <person name="Aaliyah Providence"/>
            <person name="Felix Shaw"/>
            <person name="David Swarbreck"/>
            <person name="Chris Watkins"/>
            <person name="Ann M. McCartney"/>
            <person name="Giulio Formenti"/>
            <person name="Alice Mouton"/>
            <person name="Noel Vella"/>
            <person name="Bjorn M von Reumont"/>
            <person name="Adriana Vella"/>
            <person name="Wilfried Haerty"/>
        </authorList>
    </citation>
    <scope>NUCLEOTIDE SEQUENCE [LARGE SCALE GENOMIC DNA]</scope>
</reference>
<evidence type="ECO:0000313" key="5">
    <source>
        <dbReference type="Proteomes" id="UP001642520"/>
    </source>
</evidence>
<evidence type="ECO:0000313" key="4">
    <source>
        <dbReference type="EMBL" id="CAL7944437.1"/>
    </source>
</evidence>
<name>A0ABP1NWP5_XYLVO</name>
<feature type="transmembrane region" description="Helical" evidence="2">
    <location>
        <begin position="542"/>
        <end position="559"/>
    </location>
</feature>
<dbReference type="EMBL" id="CAXAJV020001293">
    <property type="protein sequence ID" value="CAL7944437.1"/>
    <property type="molecule type" value="Genomic_DNA"/>
</dbReference>
<feature type="compositionally biased region" description="Basic and acidic residues" evidence="1">
    <location>
        <begin position="512"/>
        <end position="530"/>
    </location>
</feature>
<feature type="signal peptide" evidence="3">
    <location>
        <begin position="1"/>
        <end position="23"/>
    </location>
</feature>
<feature type="chain" id="PRO_5045312403" evidence="3">
    <location>
        <begin position="24"/>
        <end position="560"/>
    </location>
</feature>
<keyword evidence="5" id="KW-1185">Reference proteome</keyword>
<keyword evidence="2" id="KW-0472">Membrane</keyword>
<sequence>MLQEHLLTALIAALVSMALPSSAFIPERSANIPSTWTMASSSQTEPKATVDHASSAKPEVIGVDGDLQASDTKVSTRTVAQPSPTDTTPGKGLEFIAENVDNDTRFPKVKDADLLRENAAVDGSVPRNVVVIIAETGQNQKDFWKDFRASHSFPVEGMLSSCEAERARFPSNNAMVSMDRNEKHDCEHFLRSNIAFLLLWTRDIKGMTIGTLSNANFTIPSMFGYEESVGLPREFDEVEENNVKQEARKLKPEIRGDWHVIDLGQPNNRVPSLVPAQSTRDNGNAEEAAWNVFDMFSKIRLVLFRSLLESLSGNVATSEDSIPSRKSHLLRSNLLDLIEELKSVENEKGFILVASVSANELNSGLERLQREISQDTLLVVMGACSHVVKQVPFLAQGPSAKTLREATSIWDVPNVIRNIIASGCQDASCGNRRHDIVPPQVPPLRIIPHNVAILRRAYRDTAEKSDGSKKADAALIKDRIKDVVNLDSKDEVKPVVDLNSKDELKNVVNSNSKEEALKAEKNDATPEAGKKNSANFNMAEQFTMFFGTIVSMVAAFVLAS</sequence>
<gene>
    <name evidence="4" type="ORF">XYLVIOL_LOCUS6658</name>
</gene>
<evidence type="ECO:0000256" key="2">
    <source>
        <dbReference type="SAM" id="Phobius"/>
    </source>
</evidence>